<keyword evidence="3" id="KW-0032">Aminotransferase</keyword>
<dbReference type="SUPFAM" id="SSF53383">
    <property type="entry name" value="PLP-dependent transferases"/>
    <property type="match status" value="1"/>
</dbReference>
<evidence type="ECO:0000256" key="1">
    <source>
        <dbReference type="ARBA" id="ARBA00001933"/>
    </source>
</evidence>
<evidence type="ECO:0000256" key="2">
    <source>
        <dbReference type="ARBA" id="ARBA00008954"/>
    </source>
</evidence>
<evidence type="ECO:0008006" key="7">
    <source>
        <dbReference type="Google" id="ProtNLM"/>
    </source>
</evidence>
<sequence length="71" mass="7239">MVGVELVGPGGEPDPAAAVAVLEGARERGLLVGKGGLYGNVIRLAPPMTLTEDELEEALAVLRETIAEVAS</sequence>
<reference evidence="5" key="2">
    <citation type="submission" date="2020-09" db="EMBL/GenBank/DDBJ databases">
        <authorList>
            <person name="Sun Q."/>
            <person name="Ohkuma M."/>
        </authorList>
    </citation>
    <scope>NUCLEOTIDE SEQUENCE</scope>
    <source>
        <strain evidence="5">JCM 3313</strain>
    </source>
</reference>
<dbReference type="PANTHER" id="PTHR45688:SF3">
    <property type="entry name" value="ALANINE--GLYOXYLATE AMINOTRANSFERASE 2, MITOCHONDRIAL"/>
    <property type="match status" value="1"/>
</dbReference>
<evidence type="ECO:0000256" key="3">
    <source>
        <dbReference type="ARBA" id="ARBA00022576"/>
    </source>
</evidence>
<dbReference type="AlphaFoldDB" id="A0A918AQ09"/>
<evidence type="ECO:0000313" key="5">
    <source>
        <dbReference type="EMBL" id="GGP67042.1"/>
    </source>
</evidence>
<comment type="cofactor">
    <cofactor evidence="1">
        <name>pyridoxal 5'-phosphate</name>
        <dbReference type="ChEBI" id="CHEBI:597326"/>
    </cofactor>
</comment>
<dbReference type="PANTHER" id="PTHR45688">
    <property type="match status" value="1"/>
</dbReference>
<gene>
    <name evidence="5" type="ORF">GCM10010185_44870</name>
</gene>
<reference evidence="5" key="1">
    <citation type="journal article" date="2014" name="Int. J. Syst. Evol. Microbiol.">
        <title>Complete genome sequence of Corynebacterium casei LMG S-19264T (=DSM 44701T), isolated from a smear-ripened cheese.</title>
        <authorList>
            <consortium name="US DOE Joint Genome Institute (JGI-PGF)"/>
            <person name="Walter F."/>
            <person name="Albersmeier A."/>
            <person name="Kalinowski J."/>
            <person name="Ruckert C."/>
        </authorList>
    </citation>
    <scope>NUCLEOTIDE SEQUENCE</scope>
    <source>
        <strain evidence="5">JCM 3313</strain>
    </source>
</reference>
<organism evidence="5 6">
    <name type="scientific">Saccharothrix coeruleofusca</name>
    <dbReference type="NCBI Taxonomy" id="33919"/>
    <lineage>
        <taxon>Bacteria</taxon>
        <taxon>Bacillati</taxon>
        <taxon>Actinomycetota</taxon>
        <taxon>Actinomycetes</taxon>
        <taxon>Pseudonocardiales</taxon>
        <taxon>Pseudonocardiaceae</taxon>
        <taxon>Saccharothrix</taxon>
    </lineage>
</organism>
<evidence type="ECO:0000256" key="4">
    <source>
        <dbReference type="ARBA" id="ARBA00022679"/>
    </source>
</evidence>
<protein>
    <recommendedName>
        <fullName evidence="7">Aminotransferase class III</fullName>
    </recommendedName>
</protein>
<comment type="similarity">
    <text evidence="2">Belongs to the class-III pyridoxal-phosphate-dependent aminotransferase family.</text>
</comment>
<dbReference type="Proteomes" id="UP000639606">
    <property type="component" value="Unassembled WGS sequence"/>
</dbReference>
<dbReference type="Gene3D" id="3.90.1150.10">
    <property type="entry name" value="Aspartate Aminotransferase, domain 1"/>
    <property type="match status" value="1"/>
</dbReference>
<dbReference type="GO" id="GO:0008483">
    <property type="term" value="F:transaminase activity"/>
    <property type="evidence" value="ECO:0007669"/>
    <property type="project" value="UniProtKB-KW"/>
</dbReference>
<proteinExistence type="inferred from homology"/>
<dbReference type="InterPro" id="IPR015424">
    <property type="entry name" value="PyrdxlP-dep_Trfase"/>
</dbReference>
<dbReference type="EMBL" id="BMRG01000009">
    <property type="protein sequence ID" value="GGP67042.1"/>
    <property type="molecule type" value="Genomic_DNA"/>
</dbReference>
<name>A0A918AQ09_9PSEU</name>
<keyword evidence="6" id="KW-1185">Reference proteome</keyword>
<evidence type="ECO:0000313" key="6">
    <source>
        <dbReference type="Proteomes" id="UP000639606"/>
    </source>
</evidence>
<keyword evidence="4" id="KW-0808">Transferase</keyword>
<accession>A0A918AQ09</accession>
<comment type="caution">
    <text evidence="5">The sequence shown here is derived from an EMBL/GenBank/DDBJ whole genome shotgun (WGS) entry which is preliminary data.</text>
</comment>
<dbReference type="InterPro" id="IPR015422">
    <property type="entry name" value="PyrdxlP-dep_Trfase_small"/>
</dbReference>